<dbReference type="Proteomes" id="UP000253597">
    <property type="component" value="Unassembled WGS sequence"/>
</dbReference>
<keyword evidence="1" id="KW-0472">Membrane</keyword>
<dbReference type="GO" id="GO:0016787">
    <property type="term" value="F:hydrolase activity"/>
    <property type="evidence" value="ECO:0007669"/>
    <property type="project" value="UniProtKB-KW"/>
</dbReference>
<evidence type="ECO:0000313" key="4">
    <source>
        <dbReference type="Proteomes" id="UP000253597"/>
    </source>
</evidence>
<accession>A0A9X8NTP3</accession>
<proteinExistence type="predicted"/>
<reference evidence="3 4" key="1">
    <citation type="submission" date="2019-01" db="EMBL/GenBank/DDBJ databases">
        <title>Draft genome sequence of heavy metal resistant Bacillus cereus NWUAB01.</title>
        <authorList>
            <person name="Babalola O."/>
            <person name="Aremu B.R."/>
            <person name="Ayangbenro A.S."/>
        </authorList>
    </citation>
    <scope>NUCLEOTIDE SEQUENCE [LARGE SCALE GENOMIC DNA]</scope>
    <source>
        <strain evidence="3 4">NWUAB01</strain>
    </source>
</reference>
<dbReference type="Gene3D" id="3.40.50.1820">
    <property type="entry name" value="alpha/beta hydrolase"/>
    <property type="match status" value="1"/>
</dbReference>
<keyword evidence="3" id="KW-0378">Hydrolase</keyword>
<sequence length="237" mass="26866">MKQTEIILPHYNKNEWLAASFTIPTNIHAILIVCHGLTGNKTGPQMFQKSLAKWLAEEQILVVRFDFRGSGDSSGIFYQTNFKEMITDTELVTNYIQKQYPNKKIFYSGLSIGAIVSTIVAIKKNAPGNIIISSDLAEGTFGTTTQTIRNGEFYLCKRFWEERSSINIRNMLKESSIKSKLFFGEKDSKVKKAAKDMNSILSSKSYKDMDHLFGDYKTRKKLAKDVAEFIKSCLEGL</sequence>
<dbReference type="Pfam" id="PF12146">
    <property type="entry name" value="Hydrolase_4"/>
    <property type="match status" value="1"/>
</dbReference>
<dbReference type="RefSeq" id="WP_113303305.1">
    <property type="nucleotide sequence ID" value="NZ_QNGD03000014.1"/>
</dbReference>
<comment type="caution">
    <text evidence="3">The sequence shown here is derived from an EMBL/GenBank/DDBJ whole genome shotgun (WGS) entry which is preliminary data.</text>
</comment>
<keyword evidence="1" id="KW-1133">Transmembrane helix</keyword>
<dbReference type="AlphaFoldDB" id="A0A9X8NTP3"/>
<evidence type="ECO:0000313" key="3">
    <source>
        <dbReference type="EMBL" id="RWQ71107.1"/>
    </source>
</evidence>
<gene>
    <name evidence="3" type="ORF">DR116_0024945</name>
</gene>
<protein>
    <submittedName>
        <fullName evidence="3">Alpha/beta fold hydrolase</fullName>
    </submittedName>
</protein>
<dbReference type="SUPFAM" id="SSF53474">
    <property type="entry name" value="alpha/beta-Hydrolases"/>
    <property type="match status" value="1"/>
</dbReference>
<evidence type="ECO:0000256" key="1">
    <source>
        <dbReference type="SAM" id="Phobius"/>
    </source>
</evidence>
<name>A0A9X8NTP3_BACCE</name>
<organism evidence="3 4">
    <name type="scientific">Bacillus cereus</name>
    <dbReference type="NCBI Taxonomy" id="1396"/>
    <lineage>
        <taxon>Bacteria</taxon>
        <taxon>Bacillati</taxon>
        <taxon>Bacillota</taxon>
        <taxon>Bacilli</taxon>
        <taxon>Bacillales</taxon>
        <taxon>Bacillaceae</taxon>
        <taxon>Bacillus</taxon>
        <taxon>Bacillus cereus group</taxon>
    </lineage>
</organism>
<keyword evidence="1" id="KW-0812">Transmembrane</keyword>
<dbReference type="EMBL" id="QNGD03000014">
    <property type="protein sequence ID" value="RWQ71107.1"/>
    <property type="molecule type" value="Genomic_DNA"/>
</dbReference>
<evidence type="ECO:0000259" key="2">
    <source>
        <dbReference type="Pfam" id="PF12146"/>
    </source>
</evidence>
<dbReference type="InterPro" id="IPR029058">
    <property type="entry name" value="AB_hydrolase_fold"/>
</dbReference>
<feature type="domain" description="Serine aminopeptidase S33" evidence="2">
    <location>
        <begin position="27"/>
        <end position="126"/>
    </location>
</feature>
<feature type="transmembrane region" description="Helical" evidence="1">
    <location>
        <begin position="105"/>
        <end position="122"/>
    </location>
</feature>
<dbReference type="InterPro" id="IPR022742">
    <property type="entry name" value="Hydrolase_4"/>
</dbReference>